<evidence type="ECO:0000256" key="3">
    <source>
        <dbReference type="ARBA" id="ARBA00023015"/>
    </source>
</evidence>
<dbReference type="PANTHER" id="PTHR46577:SF1">
    <property type="entry name" value="HTH-TYPE TRANSCRIPTIONAL REGULATORY PROTEIN GABR"/>
    <property type="match status" value="1"/>
</dbReference>
<dbReference type="InterPro" id="IPR000524">
    <property type="entry name" value="Tscrpt_reg_HTH_GntR"/>
</dbReference>
<dbReference type="SUPFAM" id="SSF53383">
    <property type="entry name" value="PLP-dependent transferases"/>
    <property type="match status" value="1"/>
</dbReference>
<keyword evidence="3" id="KW-0805">Transcription regulation</keyword>
<dbReference type="InterPro" id="IPR036388">
    <property type="entry name" value="WH-like_DNA-bd_sf"/>
</dbReference>
<evidence type="ECO:0000256" key="1">
    <source>
        <dbReference type="ARBA" id="ARBA00005384"/>
    </source>
</evidence>
<evidence type="ECO:0000313" key="8">
    <source>
        <dbReference type="Proteomes" id="UP001500665"/>
    </source>
</evidence>
<dbReference type="Proteomes" id="UP001500665">
    <property type="component" value="Unassembled WGS sequence"/>
</dbReference>
<sequence>MFSEQFSDRPEEETDVDDYLRVADELAADIAAGRLRPGDRLPPQREFARRRAIAASTAARVYKELSRRGLTVGEVGRGTFVRAAGRVPGPALAEPAGTRVDLELNHPVVPGQAELLAHGIGSLLRPDVLESSMRPVGVAGTPSARELFADLLARAGWRPDPEQVLFAGNGRQAIAAAMAALAPPGSRLGVEELTYPVLKAIANRLGITLVPLGVDEAGLVPEAIEAAARKAALNAVYLQPTLHNPLSTTMPLDRRAGIADVLERLGLHAIEDAVWSFLDDGLPPLAALAPERTVLIDSLSKRLAPGLTVGCAVVPRALSSGMATALRSGGWAPTRFALDAAARWLDDGAVRSVGRAKQRDAAARQELVARHLGGFSIRGVPNSYYCWWELPHPWRADTFVAAAARRGIAVTPAAAFAVGRYRAPNAVRLGLASPPAEALSQALGTLAELAGSAPDDLMAE</sequence>
<dbReference type="InterPro" id="IPR015421">
    <property type="entry name" value="PyrdxlP-dep_Trfase_major"/>
</dbReference>
<dbReference type="InterPro" id="IPR015424">
    <property type="entry name" value="PyrdxlP-dep_Trfase"/>
</dbReference>
<keyword evidence="2" id="KW-0663">Pyridoxal phosphate</keyword>
<keyword evidence="5" id="KW-0804">Transcription</keyword>
<dbReference type="Gene3D" id="3.90.1150.10">
    <property type="entry name" value="Aspartate Aminotransferase, domain 1"/>
    <property type="match status" value="1"/>
</dbReference>
<keyword evidence="8" id="KW-1185">Reference proteome</keyword>
<evidence type="ECO:0000256" key="2">
    <source>
        <dbReference type="ARBA" id="ARBA00022898"/>
    </source>
</evidence>
<dbReference type="SMART" id="SM00345">
    <property type="entry name" value="HTH_GNTR"/>
    <property type="match status" value="1"/>
</dbReference>
<dbReference type="InterPro" id="IPR004839">
    <property type="entry name" value="Aminotransferase_I/II_large"/>
</dbReference>
<dbReference type="EMBL" id="BAAAHH010000032">
    <property type="protein sequence ID" value="GAA0964039.1"/>
    <property type="molecule type" value="Genomic_DNA"/>
</dbReference>
<dbReference type="PROSITE" id="PS50949">
    <property type="entry name" value="HTH_GNTR"/>
    <property type="match status" value="1"/>
</dbReference>
<dbReference type="GO" id="GO:0008483">
    <property type="term" value="F:transaminase activity"/>
    <property type="evidence" value="ECO:0007669"/>
    <property type="project" value="UniProtKB-KW"/>
</dbReference>
<evidence type="ECO:0000256" key="4">
    <source>
        <dbReference type="ARBA" id="ARBA00023125"/>
    </source>
</evidence>
<dbReference type="Gene3D" id="3.40.640.10">
    <property type="entry name" value="Type I PLP-dependent aspartate aminotransferase-like (Major domain)"/>
    <property type="match status" value="1"/>
</dbReference>
<dbReference type="CDD" id="cd00609">
    <property type="entry name" value="AAT_like"/>
    <property type="match status" value="1"/>
</dbReference>
<gene>
    <name evidence="7" type="ORF">GCM10009550_61010</name>
</gene>
<proteinExistence type="inferred from homology"/>
<protein>
    <submittedName>
        <fullName evidence="7">PLP-dependent aminotransferase family protein</fullName>
    </submittedName>
</protein>
<keyword evidence="7" id="KW-0032">Aminotransferase</keyword>
<keyword evidence="7" id="KW-0808">Transferase</keyword>
<dbReference type="Pfam" id="PF00155">
    <property type="entry name" value="Aminotran_1_2"/>
    <property type="match status" value="1"/>
</dbReference>
<dbReference type="CDD" id="cd07377">
    <property type="entry name" value="WHTH_GntR"/>
    <property type="match status" value="1"/>
</dbReference>
<evidence type="ECO:0000313" key="7">
    <source>
        <dbReference type="EMBL" id="GAA0964039.1"/>
    </source>
</evidence>
<dbReference type="InterPro" id="IPR051446">
    <property type="entry name" value="HTH_trans_reg/aminotransferase"/>
</dbReference>
<dbReference type="Pfam" id="PF00392">
    <property type="entry name" value="GntR"/>
    <property type="match status" value="1"/>
</dbReference>
<dbReference type="InterPro" id="IPR036390">
    <property type="entry name" value="WH_DNA-bd_sf"/>
</dbReference>
<dbReference type="InterPro" id="IPR015422">
    <property type="entry name" value="PyrdxlP-dep_Trfase_small"/>
</dbReference>
<dbReference type="Gene3D" id="1.10.10.10">
    <property type="entry name" value="Winged helix-like DNA-binding domain superfamily/Winged helix DNA-binding domain"/>
    <property type="match status" value="1"/>
</dbReference>
<dbReference type="PANTHER" id="PTHR46577">
    <property type="entry name" value="HTH-TYPE TRANSCRIPTIONAL REGULATORY PROTEIN GABR"/>
    <property type="match status" value="1"/>
</dbReference>
<evidence type="ECO:0000256" key="5">
    <source>
        <dbReference type="ARBA" id="ARBA00023163"/>
    </source>
</evidence>
<accession>A0ABN1RUI5</accession>
<organism evidence="7 8">
    <name type="scientific">Actinocorallia libanotica</name>
    <dbReference type="NCBI Taxonomy" id="46162"/>
    <lineage>
        <taxon>Bacteria</taxon>
        <taxon>Bacillati</taxon>
        <taxon>Actinomycetota</taxon>
        <taxon>Actinomycetes</taxon>
        <taxon>Streptosporangiales</taxon>
        <taxon>Thermomonosporaceae</taxon>
        <taxon>Actinocorallia</taxon>
    </lineage>
</organism>
<keyword evidence="4" id="KW-0238">DNA-binding</keyword>
<evidence type="ECO:0000259" key="6">
    <source>
        <dbReference type="PROSITE" id="PS50949"/>
    </source>
</evidence>
<dbReference type="SUPFAM" id="SSF46785">
    <property type="entry name" value="Winged helix' DNA-binding domain"/>
    <property type="match status" value="1"/>
</dbReference>
<comment type="caution">
    <text evidence="7">The sequence shown here is derived from an EMBL/GenBank/DDBJ whole genome shotgun (WGS) entry which is preliminary data.</text>
</comment>
<comment type="similarity">
    <text evidence="1">In the C-terminal section; belongs to the class-I pyridoxal-phosphate-dependent aminotransferase family.</text>
</comment>
<feature type="domain" description="HTH gntR-type" evidence="6">
    <location>
        <begin position="16"/>
        <end position="84"/>
    </location>
</feature>
<name>A0ABN1RUI5_9ACTN</name>
<reference evidence="7 8" key="1">
    <citation type="journal article" date="2019" name="Int. J. Syst. Evol. Microbiol.">
        <title>The Global Catalogue of Microorganisms (GCM) 10K type strain sequencing project: providing services to taxonomists for standard genome sequencing and annotation.</title>
        <authorList>
            <consortium name="The Broad Institute Genomics Platform"/>
            <consortium name="The Broad Institute Genome Sequencing Center for Infectious Disease"/>
            <person name="Wu L."/>
            <person name="Ma J."/>
        </authorList>
    </citation>
    <scope>NUCLEOTIDE SEQUENCE [LARGE SCALE GENOMIC DNA]</scope>
    <source>
        <strain evidence="7 8">JCM 10696</strain>
    </source>
</reference>